<gene>
    <name evidence="3" type="ORF">CMU_018610</name>
</gene>
<evidence type="ECO:0000313" key="3">
    <source>
        <dbReference type="EMBL" id="EEA06104.1"/>
    </source>
</evidence>
<proteinExistence type="predicted"/>
<feature type="compositionally biased region" description="Basic and acidic residues" evidence="1">
    <location>
        <begin position="204"/>
        <end position="216"/>
    </location>
</feature>
<evidence type="ECO:0000256" key="1">
    <source>
        <dbReference type="SAM" id="MobiDB-lite"/>
    </source>
</evidence>
<dbReference type="GeneID" id="6995483"/>
<dbReference type="Proteomes" id="UP000001460">
    <property type="component" value="Unassembled WGS sequence"/>
</dbReference>
<feature type="region of interest" description="Disordered" evidence="1">
    <location>
        <begin position="194"/>
        <end position="216"/>
    </location>
</feature>
<dbReference type="RefSeq" id="XP_002140453.1">
    <property type="nucleotide sequence ID" value="XM_002140417.1"/>
</dbReference>
<accession>B6ADA0</accession>
<dbReference type="EMBL" id="DS989728">
    <property type="protein sequence ID" value="EEA06104.1"/>
    <property type="molecule type" value="Genomic_DNA"/>
</dbReference>
<sequence length="542" mass="62439">MLSWIVLILFYLNYSNRNSYAQTLSRSSSGWDLQNIICQSNSKSKIYKPCFGDIDLNSKVLNEMNRRKIFFDRSVKKTDIKYGEENPKIKINEVDISNDSRLDLLNTSSIDSEKDTNGQVTYTSEKLDVSRDGNMDNHYLVDTEQEGILRGTPSRRYQLPDLPTFSIEEKVNMLFGLNKPDYSTAVQSSLKYTGPKVSSASSLNRREPKIDDNRTNKYEDKNTQYNYSNKGSTESIDFYTLPVDNSKIDQLVYIMNRKAKSDTIEASREKILRNRELDKIDKFVRDKALSYLEAEQKQYNEISPTDVNSMQEIIGSLPPKVVSEIPLSLSQEKFIDKVQKEIKGANNKYNNSEDVRNIRQLEMLEARKKYITSHFPSSIKSKELVDEIMNMEKQRAPKIPNNKEKKKDDLDETNKIKELKHKDKILQMRELDTINESKSKVKFSTPSKTSVTVARLKYTQPNILQKGKVTVDRYNGKNNNINTSKKIPNKSISLVSVGRLRTPTPSVSAESLTQKFRSNIEFDNNQKNKIIELLKSQNSNLQ</sequence>
<feature type="signal peptide" evidence="2">
    <location>
        <begin position="1"/>
        <end position="21"/>
    </location>
</feature>
<feature type="compositionally biased region" description="Polar residues" evidence="1">
    <location>
        <begin position="194"/>
        <end position="203"/>
    </location>
</feature>
<feature type="chain" id="PRO_5002840024" evidence="2">
    <location>
        <begin position="22"/>
        <end position="542"/>
    </location>
</feature>
<evidence type="ECO:0000256" key="2">
    <source>
        <dbReference type="SAM" id="SignalP"/>
    </source>
</evidence>
<organism evidence="3 4">
    <name type="scientific">Cryptosporidium muris (strain RN66)</name>
    <dbReference type="NCBI Taxonomy" id="441375"/>
    <lineage>
        <taxon>Eukaryota</taxon>
        <taxon>Sar</taxon>
        <taxon>Alveolata</taxon>
        <taxon>Apicomplexa</taxon>
        <taxon>Conoidasida</taxon>
        <taxon>Coccidia</taxon>
        <taxon>Eucoccidiorida</taxon>
        <taxon>Eimeriorina</taxon>
        <taxon>Cryptosporidiidae</taxon>
        <taxon>Cryptosporidium</taxon>
    </lineage>
</organism>
<reference evidence="3" key="1">
    <citation type="submission" date="2008-06" db="EMBL/GenBank/DDBJ databases">
        <authorList>
            <person name="Lorenzi H."/>
            <person name="Inman J."/>
            <person name="Miller J."/>
            <person name="Schobel S."/>
            <person name="Amedeo P."/>
            <person name="Caler E.V."/>
            <person name="da Silva J."/>
        </authorList>
    </citation>
    <scope>NUCLEOTIDE SEQUENCE [LARGE SCALE GENOMIC DNA]</scope>
    <source>
        <strain evidence="3">RN66</strain>
    </source>
</reference>
<keyword evidence="2" id="KW-0732">Signal</keyword>
<dbReference type="AlphaFoldDB" id="B6ADA0"/>
<name>B6ADA0_CRYMR</name>
<keyword evidence="4" id="KW-1185">Reference proteome</keyword>
<protein>
    <submittedName>
        <fullName evidence="3">Uncharacterized protein</fullName>
    </submittedName>
</protein>
<evidence type="ECO:0000313" key="4">
    <source>
        <dbReference type="Proteomes" id="UP000001460"/>
    </source>
</evidence>
<dbReference type="OrthoDB" id="10355004at2759"/>
<dbReference type="VEuPathDB" id="CryptoDB:CMU_018610"/>